<dbReference type="RefSeq" id="WP_190130565.1">
    <property type="nucleotide sequence ID" value="NZ_BNBD01000006.1"/>
</dbReference>
<feature type="region of interest" description="Disordered" evidence="1">
    <location>
        <begin position="1"/>
        <end position="39"/>
    </location>
</feature>
<keyword evidence="2" id="KW-0472">Membrane</keyword>
<dbReference type="Proteomes" id="UP000638313">
    <property type="component" value="Unassembled WGS sequence"/>
</dbReference>
<feature type="transmembrane region" description="Helical" evidence="2">
    <location>
        <begin position="233"/>
        <end position="252"/>
    </location>
</feature>
<feature type="compositionally biased region" description="Pro residues" evidence="1">
    <location>
        <begin position="1"/>
        <end position="12"/>
    </location>
</feature>
<protein>
    <submittedName>
        <fullName evidence="3">ABC transporter</fullName>
    </submittedName>
</protein>
<evidence type="ECO:0000313" key="3">
    <source>
        <dbReference type="EMBL" id="GHF50789.1"/>
    </source>
</evidence>
<reference evidence="3" key="1">
    <citation type="journal article" date="2014" name="Int. J. Syst. Evol. Microbiol.">
        <title>Complete genome sequence of Corynebacterium casei LMG S-19264T (=DSM 44701T), isolated from a smear-ripened cheese.</title>
        <authorList>
            <consortium name="US DOE Joint Genome Institute (JGI-PGF)"/>
            <person name="Walter F."/>
            <person name="Albersmeier A."/>
            <person name="Kalinowski J."/>
            <person name="Ruckert C."/>
        </authorList>
    </citation>
    <scope>NUCLEOTIDE SEQUENCE</scope>
    <source>
        <strain evidence="3">JCM 4059</strain>
    </source>
</reference>
<keyword evidence="2" id="KW-0812">Transmembrane</keyword>
<evidence type="ECO:0000256" key="1">
    <source>
        <dbReference type="SAM" id="MobiDB-lite"/>
    </source>
</evidence>
<proteinExistence type="predicted"/>
<sequence>MTTPQHPAPPQNAPQNAPQAAPLPSVPQQPAAAPRPLWPGQEAPSGYVSPIPVRKPTLADAIVAEWTKIRSLRSTMWTLAALLLCVVGLGVLIAVVINAVSTGAHAEGTGSVLILGLYGVLLGSICVITLGALTTSSEYGTGLIRTTLAACPDRGRLLAAKAIVFFLLSFVLMLVSTTLVGLVDQALVGPLAERAPTAEEWLRTTLGVSVYVSLLGVLALAVGALLRHSAAAITVMLGVVLLPLVMSMFMYSNSLSDVREALIEYSVPSQLTALYGVHMMDGPSGWEPLLVIGVLTAAALGGAYAALSRRDA</sequence>
<evidence type="ECO:0000313" key="4">
    <source>
        <dbReference type="Proteomes" id="UP000638313"/>
    </source>
</evidence>
<keyword evidence="2" id="KW-1133">Transmembrane helix</keyword>
<feature type="transmembrane region" description="Helical" evidence="2">
    <location>
        <begin position="163"/>
        <end position="188"/>
    </location>
</feature>
<dbReference type="EMBL" id="BNBD01000006">
    <property type="protein sequence ID" value="GHF50789.1"/>
    <property type="molecule type" value="Genomic_DNA"/>
</dbReference>
<name>A0A919B5T2_9ACTN</name>
<keyword evidence="4" id="KW-1185">Reference proteome</keyword>
<feature type="transmembrane region" description="Helical" evidence="2">
    <location>
        <begin position="77"/>
        <end position="100"/>
    </location>
</feature>
<feature type="transmembrane region" description="Helical" evidence="2">
    <location>
        <begin position="208"/>
        <end position="226"/>
    </location>
</feature>
<gene>
    <name evidence="3" type="ORF">GCM10010218_35420</name>
</gene>
<comment type="caution">
    <text evidence="3">The sequence shown here is derived from an EMBL/GenBank/DDBJ whole genome shotgun (WGS) entry which is preliminary data.</text>
</comment>
<dbReference type="AlphaFoldDB" id="A0A919B5T2"/>
<feature type="transmembrane region" description="Helical" evidence="2">
    <location>
        <begin position="112"/>
        <end position="133"/>
    </location>
</feature>
<accession>A0A919B5T2</accession>
<dbReference type="Pfam" id="PF12730">
    <property type="entry name" value="ABC2_membrane_4"/>
    <property type="match status" value="1"/>
</dbReference>
<organism evidence="3 4">
    <name type="scientific">Streptomyces mashuensis</name>
    <dbReference type="NCBI Taxonomy" id="33904"/>
    <lineage>
        <taxon>Bacteria</taxon>
        <taxon>Bacillati</taxon>
        <taxon>Actinomycetota</taxon>
        <taxon>Actinomycetes</taxon>
        <taxon>Kitasatosporales</taxon>
        <taxon>Streptomycetaceae</taxon>
        <taxon>Streptomyces</taxon>
    </lineage>
</organism>
<evidence type="ECO:0000256" key="2">
    <source>
        <dbReference type="SAM" id="Phobius"/>
    </source>
</evidence>
<reference evidence="3" key="2">
    <citation type="submission" date="2020-09" db="EMBL/GenBank/DDBJ databases">
        <authorList>
            <person name="Sun Q."/>
            <person name="Ohkuma M."/>
        </authorList>
    </citation>
    <scope>NUCLEOTIDE SEQUENCE</scope>
    <source>
        <strain evidence="3">JCM 4059</strain>
    </source>
</reference>
<feature type="compositionally biased region" description="Low complexity" evidence="1">
    <location>
        <begin position="13"/>
        <end position="23"/>
    </location>
</feature>
<feature type="transmembrane region" description="Helical" evidence="2">
    <location>
        <begin position="289"/>
        <end position="307"/>
    </location>
</feature>